<keyword evidence="1" id="KW-0175">Coiled coil</keyword>
<organism evidence="2 3">
    <name type="scientific">Gossypium arboreum</name>
    <name type="common">Tree cotton</name>
    <name type="synonym">Gossypium nanking</name>
    <dbReference type="NCBI Taxonomy" id="29729"/>
    <lineage>
        <taxon>Eukaryota</taxon>
        <taxon>Viridiplantae</taxon>
        <taxon>Streptophyta</taxon>
        <taxon>Embryophyta</taxon>
        <taxon>Tracheophyta</taxon>
        <taxon>Spermatophyta</taxon>
        <taxon>Magnoliopsida</taxon>
        <taxon>eudicotyledons</taxon>
        <taxon>Gunneridae</taxon>
        <taxon>Pentapetalae</taxon>
        <taxon>rosids</taxon>
        <taxon>malvids</taxon>
        <taxon>Malvales</taxon>
        <taxon>Malvaceae</taxon>
        <taxon>Malvoideae</taxon>
        <taxon>Gossypium</taxon>
    </lineage>
</organism>
<keyword evidence="3" id="KW-1185">Reference proteome</keyword>
<evidence type="ECO:0000313" key="3">
    <source>
        <dbReference type="Proteomes" id="UP001358586"/>
    </source>
</evidence>
<evidence type="ECO:0000313" key="2">
    <source>
        <dbReference type="EMBL" id="KAK5818723.1"/>
    </source>
</evidence>
<name>A0ABR0PBZ0_GOSAR</name>
<gene>
    <name evidence="2" type="ORF">PVK06_023667</name>
</gene>
<reference evidence="2 3" key="1">
    <citation type="submission" date="2023-03" db="EMBL/GenBank/DDBJ databases">
        <title>WGS of Gossypium arboreum.</title>
        <authorList>
            <person name="Yu D."/>
        </authorList>
    </citation>
    <scope>NUCLEOTIDE SEQUENCE [LARGE SCALE GENOMIC DNA]</scope>
    <source>
        <tissue evidence="2">Leaf</tissue>
    </source>
</reference>
<comment type="caution">
    <text evidence="2">The sequence shown here is derived from an EMBL/GenBank/DDBJ whole genome shotgun (WGS) entry which is preliminary data.</text>
</comment>
<evidence type="ECO:0000256" key="1">
    <source>
        <dbReference type="SAM" id="Coils"/>
    </source>
</evidence>
<dbReference type="PANTHER" id="PTHR48200">
    <property type="entry name" value="PROTEIN, PUTATIVE-RELATED"/>
    <property type="match status" value="1"/>
</dbReference>
<feature type="coiled-coil region" evidence="1">
    <location>
        <begin position="52"/>
        <end position="151"/>
    </location>
</feature>
<protein>
    <submittedName>
        <fullName evidence="2">Uncharacterized protein</fullName>
    </submittedName>
</protein>
<accession>A0ABR0PBZ0</accession>
<dbReference type="PANTHER" id="PTHR48200:SF1">
    <property type="entry name" value="AMINOTRANSFERASE-LIKE PLANT MOBILE DOMAIN-CONTAINING PROTEIN"/>
    <property type="match status" value="1"/>
</dbReference>
<dbReference type="EMBL" id="JARKNE010000007">
    <property type="protein sequence ID" value="KAK5818723.1"/>
    <property type="molecule type" value="Genomic_DNA"/>
</dbReference>
<dbReference type="Proteomes" id="UP001358586">
    <property type="component" value="Chromosome 7"/>
</dbReference>
<sequence length="188" mass="22623">MKRFATNPMTTPEYDWWWGQRINDNIPISGQENTRSIEEHLKVIPSELEIIKQDFGRKSLELEKRIEQLKEEKIQLALDVDIQKLEAERLRKGKTKAEEDLDSLKIDYKKLQRLMRTVGLRKMSEQWRQEIKEEKSRASQWEEKFRDAQAREDTLKKSLVESQNEKEGLKIWVSELEISLYQYRSRKL</sequence>
<proteinExistence type="predicted"/>